<gene>
    <name evidence="2" type="ORF">BCR34DRAFT_343105</name>
</gene>
<protein>
    <submittedName>
        <fullName evidence="2">Uncharacterized protein</fullName>
    </submittedName>
</protein>
<name>A0A1Y2A7D9_9PLEO</name>
<reference evidence="2 3" key="1">
    <citation type="submission" date="2016-07" db="EMBL/GenBank/DDBJ databases">
        <title>Pervasive Adenine N6-methylation of Active Genes in Fungi.</title>
        <authorList>
            <consortium name="DOE Joint Genome Institute"/>
            <person name="Mondo S.J."/>
            <person name="Dannebaum R.O."/>
            <person name="Kuo R.C."/>
            <person name="Labutti K."/>
            <person name="Haridas S."/>
            <person name="Kuo A."/>
            <person name="Salamov A."/>
            <person name="Ahrendt S.R."/>
            <person name="Lipzen A."/>
            <person name="Sullivan W."/>
            <person name="Andreopoulos W.B."/>
            <person name="Clum A."/>
            <person name="Lindquist E."/>
            <person name="Daum C."/>
            <person name="Ramamoorthy G.K."/>
            <person name="Gryganskyi A."/>
            <person name="Culley D."/>
            <person name="Magnuson J.K."/>
            <person name="James T.Y."/>
            <person name="O'Malley M.A."/>
            <person name="Stajich J.E."/>
            <person name="Spatafora J.W."/>
            <person name="Visel A."/>
            <person name="Grigoriev I.V."/>
        </authorList>
    </citation>
    <scope>NUCLEOTIDE SEQUENCE [LARGE SCALE GENOMIC DNA]</scope>
    <source>
        <strain evidence="2 3">CBS 115471</strain>
    </source>
</reference>
<organism evidence="2 3">
    <name type="scientific">Clohesyomyces aquaticus</name>
    <dbReference type="NCBI Taxonomy" id="1231657"/>
    <lineage>
        <taxon>Eukaryota</taxon>
        <taxon>Fungi</taxon>
        <taxon>Dikarya</taxon>
        <taxon>Ascomycota</taxon>
        <taxon>Pezizomycotina</taxon>
        <taxon>Dothideomycetes</taxon>
        <taxon>Pleosporomycetidae</taxon>
        <taxon>Pleosporales</taxon>
        <taxon>Lindgomycetaceae</taxon>
        <taxon>Clohesyomyces</taxon>
    </lineage>
</organism>
<dbReference type="AlphaFoldDB" id="A0A1Y2A7D9"/>
<feature type="region of interest" description="Disordered" evidence="1">
    <location>
        <begin position="102"/>
        <end position="124"/>
    </location>
</feature>
<dbReference type="Proteomes" id="UP000193144">
    <property type="component" value="Unassembled WGS sequence"/>
</dbReference>
<evidence type="ECO:0000256" key="1">
    <source>
        <dbReference type="SAM" id="MobiDB-lite"/>
    </source>
</evidence>
<comment type="caution">
    <text evidence="2">The sequence shown here is derived from an EMBL/GenBank/DDBJ whole genome shotgun (WGS) entry which is preliminary data.</text>
</comment>
<sequence length="169" mass="18994">MAPLDKHRQRHLPVINQEYHMGCSRFPGADIFNQRSLVPLCPLIDCAHFRSSGFTAMPLTLPQLSTPFTNQPSVSAPTTTTITPSARPQTFSSSLYHIRQPYPSHTRTSVPRGAYPKPDVSPTHPHRLASYPPNPAVSYYLTQKLTFPALWAWKRTPSPMNLAHHITSR</sequence>
<accession>A0A1Y2A7D9</accession>
<evidence type="ECO:0000313" key="2">
    <source>
        <dbReference type="EMBL" id="ORY18384.1"/>
    </source>
</evidence>
<evidence type="ECO:0000313" key="3">
    <source>
        <dbReference type="Proteomes" id="UP000193144"/>
    </source>
</evidence>
<keyword evidence="3" id="KW-1185">Reference proteome</keyword>
<dbReference type="EMBL" id="MCFA01000007">
    <property type="protein sequence ID" value="ORY18384.1"/>
    <property type="molecule type" value="Genomic_DNA"/>
</dbReference>
<proteinExistence type="predicted"/>